<reference evidence="4 5" key="1">
    <citation type="submission" date="2018-05" db="EMBL/GenBank/DDBJ databases">
        <title>Genomic analysis of Gracilibacillus dipsosauri DD1 reveals novel features of a salt-tolerant amylase.</title>
        <authorList>
            <person name="Deutch C.E."/>
            <person name="Yang S."/>
        </authorList>
    </citation>
    <scope>NUCLEOTIDE SEQUENCE [LARGE SCALE GENOMIC DNA]</scope>
    <source>
        <strain evidence="4 5">DD1</strain>
    </source>
</reference>
<name>A0A317L1D3_9BACI</name>
<proteinExistence type="inferred from homology"/>
<keyword evidence="2 3" id="KW-0378">Hydrolase</keyword>
<sequence>MITSTIVKVGIADVKVANAPHLLKTSGLGSCVGVVIYDLKLKVAGLAHIMLPDSTASKRENRNGMKYADTGIDLLLELLIKQGVNKHSLKAKLAGGAHMFAFRSDNQMLRIGERNVEAVILKLNQLNIPILAQDVGGNKGRTIEFDPDTGLLSIKTVNSEMKCI</sequence>
<evidence type="ECO:0000313" key="5">
    <source>
        <dbReference type="Proteomes" id="UP000245624"/>
    </source>
</evidence>
<dbReference type="InterPro" id="IPR011324">
    <property type="entry name" value="Cytotoxic_necrot_fac-like_cat"/>
</dbReference>
<dbReference type="AlphaFoldDB" id="A0A317L1D3"/>
<accession>A0A317L1D3</accession>
<comment type="catalytic activity">
    <reaction evidence="3">
        <text>L-glutaminyl-[protein] + H2O = L-glutamyl-[protein] + NH4(+)</text>
        <dbReference type="Rhea" id="RHEA:16441"/>
        <dbReference type="Rhea" id="RHEA-COMP:10207"/>
        <dbReference type="Rhea" id="RHEA-COMP:10208"/>
        <dbReference type="ChEBI" id="CHEBI:15377"/>
        <dbReference type="ChEBI" id="CHEBI:28938"/>
        <dbReference type="ChEBI" id="CHEBI:29973"/>
        <dbReference type="ChEBI" id="CHEBI:30011"/>
        <dbReference type="EC" id="3.5.1.44"/>
    </reaction>
</comment>
<dbReference type="InterPro" id="IPR038592">
    <property type="entry name" value="CheD-like_sf"/>
</dbReference>
<dbReference type="Gene3D" id="3.30.1330.200">
    <property type="match status" value="1"/>
</dbReference>
<organism evidence="4 5">
    <name type="scientific">Gracilibacillus dipsosauri</name>
    <dbReference type="NCBI Taxonomy" id="178340"/>
    <lineage>
        <taxon>Bacteria</taxon>
        <taxon>Bacillati</taxon>
        <taxon>Bacillota</taxon>
        <taxon>Bacilli</taxon>
        <taxon>Bacillales</taxon>
        <taxon>Bacillaceae</taxon>
        <taxon>Gracilibacillus</taxon>
    </lineage>
</organism>
<dbReference type="SUPFAM" id="SSF64438">
    <property type="entry name" value="CNF1/YfiH-like putative cysteine hydrolases"/>
    <property type="match status" value="1"/>
</dbReference>
<gene>
    <name evidence="3" type="primary">cheD</name>
    <name evidence="4" type="ORF">DLJ74_10555</name>
</gene>
<dbReference type="RefSeq" id="WP_054789004.1">
    <property type="nucleotide sequence ID" value="NZ_JAJUIE010000001.1"/>
</dbReference>
<dbReference type="Pfam" id="PF03975">
    <property type="entry name" value="CheD"/>
    <property type="match status" value="1"/>
</dbReference>
<evidence type="ECO:0000256" key="2">
    <source>
        <dbReference type="ARBA" id="ARBA00022801"/>
    </source>
</evidence>
<dbReference type="EC" id="3.5.1.44" evidence="3"/>
<protein>
    <recommendedName>
        <fullName evidence="3">Probable chemoreceptor glutamine deamidase CheD</fullName>
        <ecNumber evidence="3">3.5.1.44</ecNumber>
    </recommendedName>
</protein>
<dbReference type="OrthoDB" id="9807202at2"/>
<keyword evidence="1 3" id="KW-0145">Chemotaxis</keyword>
<dbReference type="GO" id="GO:0006935">
    <property type="term" value="P:chemotaxis"/>
    <property type="evidence" value="ECO:0007669"/>
    <property type="project" value="UniProtKB-UniRule"/>
</dbReference>
<evidence type="ECO:0000256" key="3">
    <source>
        <dbReference type="HAMAP-Rule" id="MF_01440"/>
    </source>
</evidence>
<dbReference type="CDD" id="cd16352">
    <property type="entry name" value="CheD"/>
    <property type="match status" value="1"/>
</dbReference>
<dbReference type="HAMAP" id="MF_01440">
    <property type="entry name" value="CheD"/>
    <property type="match status" value="1"/>
</dbReference>
<evidence type="ECO:0000313" key="4">
    <source>
        <dbReference type="EMBL" id="PWU68850.1"/>
    </source>
</evidence>
<comment type="caution">
    <text evidence="4">The sequence shown here is derived from an EMBL/GenBank/DDBJ whole genome shotgun (WGS) entry which is preliminary data.</text>
</comment>
<comment type="function">
    <text evidence="3">Probably deamidates glutamine residues to glutamate on methyl-accepting chemotaxis receptors (MCPs), playing an important role in chemotaxis.</text>
</comment>
<dbReference type="EMBL" id="QGTD01000008">
    <property type="protein sequence ID" value="PWU68850.1"/>
    <property type="molecule type" value="Genomic_DNA"/>
</dbReference>
<dbReference type="Proteomes" id="UP000245624">
    <property type="component" value="Unassembled WGS sequence"/>
</dbReference>
<keyword evidence="5" id="KW-1185">Reference proteome</keyword>
<evidence type="ECO:0000256" key="1">
    <source>
        <dbReference type="ARBA" id="ARBA00022500"/>
    </source>
</evidence>
<dbReference type="PANTHER" id="PTHR35147:SF1">
    <property type="entry name" value="CHEMORECEPTOR GLUTAMINE DEAMIDASE CHED-RELATED"/>
    <property type="match status" value="1"/>
</dbReference>
<dbReference type="InterPro" id="IPR005659">
    <property type="entry name" value="Chemorcpt_Glu_NH3ase_CheD"/>
</dbReference>
<comment type="similarity">
    <text evidence="3">Belongs to the CheD family.</text>
</comment>
<dbReference type="GO" id="GO:0050568">
    <property type="term" value="F:protein-glutamine glutaminase activity"/>
    <property type="evidence" value="ECO:0007669"/>
    <property type="project" value="UniProtKB-UniRule"/>
</dbReference>
<dbReference type="PANTHER" id="PTHR35147">
    <property type="entry name" value="CHEMORECEPTOR GLUTAMINE DEAMIDASE CHED-RELATED"/>
    <property type="match status" value="1"/>
</dbReference>